<dbReference type="EnsemblMetazoa" id="ISCW008205-RA">
    <property type="protein sequence ID" value="ISCW008205-PA"/>
    <property type="gene ID" value="ISCW008205"/>
</dbReference>
<evidence type="ECO:0000256" key="1">
    <source>
        <dbReference type="SAM" id="SignalP"/>
    </source>
</evidence>
<dbReference type="AlphaFoldDB" id="B7PTV5"/>
<reference evidence="2 4" key="1">
    <citation type="submission" date="2008-03" db="EMBL/GenBank/DDBJ databases">
        <title>Annotation of Ixodes scapularis.</title>
        <authorList>
            <consortium name="Ixodes scapularis Genome Project Consortium"/>
            <person name="Caler E."/>
            <person name="Hannick L.I."/>
            <person name="Bidwell S."/>
            <person name="Joardar V."/>
            <person name="Thiagarajan M."/>
            <person name="Amedeo P."/>
            <person name="Galinsky K.J."/>
            <person name="Schobel S."/>
            <person name="Inman J."/>
            <person name="Hostetler J."/>
            <person name="Miller J."/>
            <person name="Hammond M."/>
            <person name="Megy K."/>
            <person name="Lawson D."/>
            <person name="Kodira C."/>
            <person name="Sutton G."/>
            <person name="Meyer J."/>
            <person name="Hill C.A."/>
            <person name="Birren B."/>
            <person name="Nene V."/>
            <person name="Collins F."/>
            <person name="Alarcon-Chaidez F."/>
            <person name="Wikel S."/>
            <person name="Strausberg R."/>
        </authorList>
    </citation>
    <scope>NUCLEOTIDE SEQUENCE [LARGE SCALE GENOMIC DNA]</scope>
    <source>
        <strain evidence="4">Wikel</strain>
        <strain evidence="2">Wikel colony</strain>
    </source>
</reference>
<dbReference type="EMBL" id="DS788647">
    <property type="protein sequence ID" value="EEC10027.1"/>
    <property type="molecule type" value="Genomic_DNA"/>
</dbReference>
<proteinExistence type="predicted"/>
<dbReference type="PANTHER" id="PTHR16777:SF2">
    <property type="entry name" value="PROTEIN ECT2"/>
    <property type="match status" value="1"/>
</dbReference>
<dbReference type="VEuPathDB" id="VectorBase:ISCP_015481"/>
<evidence type="ECO:0000313" key="3">
    <source>
        <dbReference type="EnsemblMetazoa" id="ISCW008205-PA"/>
    </source>
</evidence>
<dbReference type="GO" id="GO:0005634">
    <property type="term" value="C:nucleus"/>
    <property type="evidence" value="ECO:0007669"/>
    <property type="project" value="InterPro"/>
</dbReference>
<name>B7PTV5_IXOSC</name>
<keyword evidence="4" id="KW-1185">Reference proteome</keyword>
<reference evidence="3" key="2">
    <citation type="submission" date="2020-05" db="UniProtKB">
        <authorList>
            <consortium name="EnsemblMetazoa"/>
        </authorList>
    </citation>
    <scope>IDENTIFICATION</scope>
    <source>
        <strain evidence="3">wikel</strain>
    </source>
</reference>
<dbReference type="EMBL" id="ABJB010152949">
    <property type="status" value="NOT_ANNOTATED_CDS"/>
    <property type="molecule type" value="Genomic_DNA"/>
</dbReference>
<keyword evidence="1" id="KW-0732">Signal</keyword>
<dbReference type="HOGENOM" id="CLU_2064037_0_0_1"/>
<dbReference type="InterPro" id="IPR026817">
    <property type="entry name" value="Ect2"/>
</dbReference>
<protein>
    <submittedName>
        <fullName evidence="2 3">Uncharacterized protein</fullName>
    </submittedName>
</protein>
<dbReference type="VEuPathDB" id="VectorBase:ISCI008205"/>
<dbReference type="InParanoid" id="B7PTV5"/>
<dbReference type="EMBL" id="ABJB010114580">
    <property type="status" value="NOT_ANNOTATED_CDS"/>
    <property type="molecule type" value="Genomic_DNA"/>
</dbReference>
<organism>
    <name type="scientific">Ixodes scapularis</name>
    <name type="common">Black-legged tick</name>
    <name type="synonym">Deer tick</name>
    <dbReference type="NCBI Taxonomy" id="6945"/>
    <lineage>
        <taxon>Eukaryota</taxon>
        <taxon>Metazoa</taxon>
        <taxon>Ecdysozoa</taxon>
        <taxon>Arthropoda</taxon>
        <taxon>Chelicerata</taxon>
        <taxon>Arachnida</taxon>
        <taxon>Acari</taxon>
        <taxon>Parasitiformes</taxon>
        <taxon>Ixodida</taxon>
        <taxon>Ixodoidea</taxon>
        <taxon>Ixodidae</taxon>
        <taxon>Ixodinae</taxon>
        <taxon>Ixodes</taxon>
    </lineage>
</organism>
<accession>B7PTV5</accession>
<sequence>MSVLSRMVLGLSVHLPWALLQREDFEKAYPPFVNFFEKTKETLMQCDAERPRFHAFLKVSWLGSRPPRRYRAPTRIPAFLPVAGDCQCGRGEIQKRTPKENRDSQNLDHAIAALNQVML</sequence>
<dbReference type="PaxDb" id="6945-B7PTV5"/>
<dbReference type="GO" id="GO:0005085">
    <property type="term" value="F:guanyl-nucleotide exchange factor activity"/>
    <property type="evidence" value="ECO:0007669"/>
    <property type="project" value="InterPro"/>
</dbReference>
<dbReference type="Proteomes" id="UP000001555">
    <property type="component" value="Unassembled WGS sequence"/>
</dbReference>
<evidence type="ECO:0000313" key="4">
    <source>
        <dbReference type="Proteomes" id="UP000001555"/>
    </source>
</evidence>
<dbReference type="EMBL" id="ABJB011117506">
    <property type="status" value="NOT_ANNOTATED_CDS"/>
    <property type="molecule type" value="Genomic_DNA"/>
</dbReference>
<evidence type="ECO:0000313" key="2">
    <source>
        <dbReference type="EMBL" id="EEC10027.1"/>
    </source>
</evidence>
<dbReference type="STRING" id="6945.B7PTV5"/>
<gene>
    <name evidence="2" type="ORF">IscW_ISCW008205</name>
</gene>
<dbReference type="GO" id="GO:2000431">
    <property type="term" value="P:regulation of cytokinesis, actomyosin contractile ring assembly"/>
    <property type="evidence" value="ECO:0007669"/>
    <property type="project" value="InterPro"/>
</dbReference>
<dbReference type="OrthoDB" id="9997817at2759"/>
<feature type="chain" id="PRO_5010826386" evidence="1">
    <location>
        <begin position="19"/>
        <end position="119"/>
    </location>
</feature>
<dbReference type="GO" id="GO:0005737">
    <property type="term" value="C:cytoplasm"/>
    <property type="evidence" value="ECO:0007669"/>
    <property type="project" value="InterPro"/>
</dbReference>
<dbReference type="VEuPathDB" id="VectorBase:ISCW008205"/>
<dbReference type="GO" id="GO:0005096">
    <property type="term" value="F:GTPase activator activity"/>
    <property type="evidence" value="ECO:0007669"/>
    <property type="project" value="InterPro"/>
</dbReference>
<dbReference type="PANTHER" id="PTHR16777">
    <property type="entry name" value="PROTEIN ECT2"/>
    <property type="match status" value="1"/>
</dbReference>
<feature type="signal peptide" evidence="1">
    <location>
        <begin position="1"/>
        <end position="18"/>
    </location>
</feature>